<feature type="chain" id="PRO_5009936886" evidence="3">
    <location>
        <begin position="19"/>
        <end position="892"/>
    </location>
</feature>
<dbReference type="InterPro" id="IPR011990">
    <property type="entry name" value="TPR-like_helical_dom_sf"/>
</dbReference>
<dbReference type="PROSITE" id="PS50005">
    <property type="entry name" value="TPR"/>
    <property type="match status" value="1"/>
</dbReference>
<dbReference type="Proteomes" id="UP000185003">
    <property type="component" value="Unassembled WGS sequence"/>
</dbReference>
<dbReference type="InterPro" id="IPR019734">
    <property type="entry name" value="TPR_rpt"/>
</dbReference>
<feature type="repeat" description="TPR" evidence="1">
    <location>
        <begin position="127"/>
        <end position="160"/>
    </location>
</feature>
<dbReference type="RefSeq" id="WP_074242522.1">
    <property type="nucleotide sequence ID" value="NZ_FSRA01000002.1"/>
</dbReference>
<organism evidence="5 6">
    <name type="scientific">Chitinophaga niabensis</name>
    <dbReference type="NCBI Taxonomy" id="536979"/>
    <lineage>
        <taxon>Bacteria</taxon>
        <taxon>Pseudomonadati</taxon>
        <taxon>Bacteroidota</taxon>
        <taxon>Chitinophagia</taxon>
        <taxon>Chitinophagales</taxon>
        <taxon>Chitinophagaceae</taxon>
        <taxon>Chitinophaga</taxon>
    </lineage>
</organism>
<evidence type="ECO:0000256" key="3">
    <source>
        <dbReference type="SAM" id="SignalP"/>
    </source>
</evidence>
<dbReference type="Pfam" id="PF12770">
    <property type="entry name" value="CHAT"/>
    <property type="match status" value="1"/>
</dbReference>
<keyword evidence="2" id="KW-1133">Transmembrane helix</keyword>
<evidence type="ECO:0000256" key="1">
    <source>
        <dbReference type="PROSITE-ProRule" id="PRU00339"/>
    </source>
</evidence>
<dbReference type="InterPro" id="IPR024983">
    <property type="entry name" value="CHAT_dom"/>
</dbReference>
<keyword evidence="1" id="KW-0802">TPR repeat</keyword>
<evidence type="ECO:0000259" key="4">
    <source>
        <dbReference type="Pfam" id="PF12770"/>
    </source>
</evidence>
<feature type="transmembrane region" description="Helical" evidence="2">
    <location>
        <begin position="870"/>
        <end position="889"/>
    </location>
</feature>
<evidence type="ECO:0000313" key="5">
    <source>
        <dbReference type="EMBL" id="SIO52672.1"/>
    </source>
</evidence>
<keyword evidence="3" id="KW-0732">Signal</keyword>
<accession>A0A1N6K7Z3</accession>
<keyword evidence="2" id="KW-0472">Membrane</keyword>
<dbReference type="Gene3D" id="1.25.40.10">
    <property type="entry name" value="Tetratricopeptide repeat domain"/>
    <property type="match status" value="1"/>
</dbReference>
<name>A0A1N6K7Z3_9BACT</name>
<protein>
    <submittedName>
        <fullName evidence="5">CHAT domain-containing protein</fullName>
    </submittedName>
</protein>
<gene>
    <name evidence="5" type="ORF">SAMN04488055_5274</name>
</gene>
<evidence type="ECO:0000313" key="6">
    <source>
        <dbReference type="Proteomes" id="UP000185003"/>
    </source>
</evidence>
<dbReference type="EMBL" id="FSRA01000002">
    <property type="protein sequence ID" value="SIO52672.1"/>
    <property type="molecule type" value="Genomic_DNA"/>
</dbReference>
<dbReference type="SUPFAM" id="SSF48452">
    <property type="entry name" value="TPR-like"/>
    <property type="match status" value="1"/>
</dbReference>
<dbReference type="AlphaFoldDB" id="A0A1N6K7Z3"/>
<feature type="signal peptide" evidence="3">
    <location>
        <begin position="1"/>
        <end position="18"/>
    </location>
</feature>
<dbReference type="OrthoDB" id="9771112at2"/>
<dbReference type="PANTHER" id="PTHR10098">
    <property type="entry name" value="RAPSYN-RELATED"/>
    <property type="match status" value="1"/>
</dbReference>
<sequence>MIRICFLLSFLCCISATADFSFVDFPETLKKKTAQFKQNDNLEEWIYYMLDYVYEQPLTRIAVLNEIDNWAWRKPKNEDERAAWLDMLTAQGYYLMYEGNILPSIETYEEAYRFYNTAPFPGTDILEYILKPLGNNYTRLGDYERAAFIHTKALEIARKEGNVRQIAGVYNNLAVVFQMQDMFTDAIRSGLAGLQYAPANSSIAGLLHSSLADVYLKAGKIDSAAMSAAQAVKILRQPGILKEENAPYWLSSALQMSGDVAFSQHRYKEAQGFFKEGWKVMESHYAGARKREKARLLEKSGRIALHLKEKTDDFDKAIHLLIPEKLAGGTWPHENQLYGEFMLADALEGKADALVQSGKLKDALTGYMLIFSIERSLRREFFSRATRLLHQKQSHTLAEKAMNTAFQLWEQSGDQQYAFTMLDIMEKSKAQVLLEEQQFNMQNSQLQVKDSLLDRQRKLQQAIAYYDREKALTGKAGGDRTELAYALSQIQLQIKRKYPDFFEPVNPSPLFVPSLPGKDLPPGLIVKNFFAGTDHLYIIDLQKQGILSIKRLPDAAKKLDSIHQFVTRFFHNGPQAMQNDPLAYYKQGYQIWRWLWNDTIAGNKYLLVPDGGLGYLPFDALPTDSVYNRDLGKWPFLLKKAATGLAYSMQTWLQQQQQSGGKTNGMTGFFISKATEGIELPAVQQEFEAVSHAAKGNYYQNEKATLAAFREQLGKNGILHLSTHASLEGAQQLPAIQLADGPFFLFELYARKFQPGLIMLSACRTGQGMLAEGEGIISLAREFSASGATGIVAGLWNVHDATVARLTGNFYQQLPAAESPMMALHDAKKAWLEDKDTKQQLKLPYYWAALTYIGHHHAVILERPEEERNYLKWIGAGGALIILILLLRYSRR</sequence>
<keyword evidence="2" id="KW-0812">Transmembrane</keyword>
<dbReference type="STRING" id="536979.SAMN04488055_5274"/>
<keyword evidence="6" id="KW-1185">Reference proteome</keyword>
<dbReference type="SMART" id="SM00028">
    <property type="entry name" value="TPR"/>
    <property type="match status" value="4"/>
</dbReference>
<proteinExistence type="predicted"/>
<feature type="domain" description="CHAT" evidence="4">
    <location>
        <begin position="590"/>
        <end position="854"/>
    </location>
</feature>
<reference evidence="5 6" key="1">
    <citation type="submission" date="2016-11" db="EMBL/GenBank/DDBJ databases">
        <authorList>
            <person name="Jaros S."/>
            <person name="Januszkiewicz K."/>
            <person name="Wedrychowicz H."/>
        </authorList>
    </citation>
    <scope>NUCLEOTIDE SEQUENCE [LARGE SCALE GENOMIC DNA]</scope>
    <source>
        <strain evidence="5 6">DSM 24787</strain>
    </source>
</reference>
<evidence type="ECO:0000256" key="2">
    <source>
        <dbReference type="SAM" id="Phobius"/>
    </source>
</evidence>